<sequence>MCITSVGLYLCSRGNCSFTFNSSHACNACTDCRMQKIVVLATPPGKDGSICK</sequence>
<organism evidence="1 2">
    <name type="scientific">Papaver atlanticum</name>
    <dbReference type="NCBI Taxonomy" id="357466"/>
    <lineage>
        <taxon>Eukaryota</taxon>
        <taxon>Viridiplantae</taxon>
        <taxon>Streptophyta</taxon>
        <taxon>Embryophyta</taxon>
        <taxon>Tracheophyta</taxon>
        <taxon>Spermatophyta</taxon>
        <taxon>Magnoliopsida</taxon>
        <taxon>Ranunculales</taxon>
        <taxon>Papaveraceae</taxon>
        <taxon>Papaveroideae</taxon>
        <taxon>Papaver</taxon>
    </lineage>
</organism>
<name>A0AAD4XKX3_9MAGN</name>
<comment type="caution">
    <text evidence="1">The sequence shown here is derived from an EMBL/GenBank/DDBJ whole genome shotgun (WGS) entry which is preliminary data.</text>
</comment>
<feature type="non-terminal residue" evidence="1">
    <location>
        <position position="1"/>
    </location>
</feature>
<protein>
    <submittedName>
        <fullName evidence="1">Uncharacterized protein</fullName>
    </submittedName>
</protein>
<keyword evidence="2" id="KW-1185">Reference proteome</keyword>
<evidence type="ECO:0000313" key="2">
    <source>
        <dbReference type="Proteomes" id="UP001202328"/>
    </source>
</evidence>
<dbReference type="EMBL" id="JAJJMB010008687">
    <property type="protein sequence ID" value="KAI3921559.1"/>
    <property type="molecule type" value="Genomic_DNA"/>
</dbReference>
<dbReference type="Proteomes" id="UP001202328">
    <property type="component" value="Unassembled WGS sequence"/>
</dbReference>
<evidence type="ECO:0000313" key="1">
    <source>
        <dbReference type="EMBL" id="KAI3921559.1"/>
    </source>
</evidence>
<dbReference type="AlphaFoldDB" id="A0AAD4XKX3"/>
<proteinExistence type="predicted"/>
<accession>A0AAD4XKX3</accession>
<reference evidence="1" key="1">
    <citation type="submission" date="2022-04" db="EMBL/GenBank/DDBJ databases">
        <title>A functionally conserved STORR gene fusion in Papaver species that diverged 16.8 million years ago.</title>
        <authorList>
            <person name="Catania T."/>
        </authorList>
    </citation>
    <scope>NUCLEOTIDE SEQUENCE</scope>
    <source>
        <strain evidence="1">S-188037</strain>
    </source>
</reference>
<gene>
    <name evidence="1" type="ORF">MKW98_013493</name>
</gene>